<reference evidence="5 6" key="1">
    <citation type="submission" date="2020-08" db="EMBL/GenBank/DDBJ databases">
        <title>Sequencing the genomes of 1000 actinobacteria strains.</title>
        <authorList>
            <person name="Klenk H.-P."/>
        </authorList>
    </citation>
    <scope>NUCLEOTIDE SEQUENCE [LARGE SCALE GENOMIC DNA]</scope>
    <source>
        <strain evidence="5 6">DSM 21948</strain>
    </source>
</reference>
<dbReference type="RefSeq" id="WP_081097732.1">
    <property type="nucleotide sequence ID" value="NZ_BAAAYW010000031.1"/>
</dbReference>
<comment type="caution">
    <text evidence="5">The sequence shown here is derived from an EMBL/GenBank/DDBJ whole genome shotgun (WGS) entry which is preliminary data.</text>
</comment>
<dbReference type="Pfam" id="PF01757">
    <property type="entry name" value="Acyl_transf_3"/>
    <property type="match status" value="1"/>
</dbReference>
<evidence type="ECO:0000256" key="1">
    <source>
        <dbReference type="SAM" id="MobiDB-lite"/>
    </source>
</evidence>
<evidence type="ECO:0000256" key="2">
    <source>
        <dbReference type="SAM" id="Phobius"/>
    </source>
</evidence>
<keyword evidence="6" id="KW-1185">Reference proteome</keyword>
<proteinExistence type="predicted"/>
<name>A0ABR6CYW3_9MICC</name>
<feature type="transmembrane region" description="Helical" evidence="2">
    <location>
        <begin position="164"/>
        <end position="188"/>
    </location>
</feature>
<keyword evidence="2" id="KW-1133">Transmembrane helix</keyword>
<dbReference type="PANTHER" id="PTHR23028:SF53">
    <property type="entry name" value="ACYL_TRANSF_3 DOMAIN-CONTAINING PROTEIN"/>
    <property type="match status" value="1"/>
</dbReference>
<evidence type="ECO:0000313" key="5">
    <source>
        <dbReference type="EMBL" id="MBA9059040.1"/>
    </source>
</evidence>
<organism evidence="5 6">
    <name type="scientific">Micrococcus yunnanensis</name>
    <dbReference type="NCBI Taxonomy" id="566027"/>
    <lineage>
        <taxon>Bacteria</taxon>
        <taxon>Bacillati</taxon>
        <taxon>Actinomycetota</taxon>
        <taxon>Actinomycetes</taxon>
        <taxon>Micrococcales</taxon>
        <taxon>Micrococcaceae</taxon>
        <taxon>Micrococcus</taxon>
    </lineage>
</organism>
<evidence type="ECO:0000259" key="3">
    <source>
        <dbReference type="Pfam" id="PF01757"/>
    </source>
</evidence>
<protein>
    <submittedName>
        <fullName evidence="5">Peptidoglycan/LPS O-acetylase OafA/YrhL</fullName>
    </submittedName>
</protein>
<dbReference type="PANTHER" id="PTHR23028">
    <property type="entry name" value="ACETYLTRANSFERASE"/>
    <property type="match status" value="1"/>
</dbReference>
<dbReference type="InterPro" id="IPR050879">
    <property type="entry name" value="Acyltransferase_3"/>
</dbReference>
<feature type="transmembrane region" description="Helical" evidence="2">
    <location>
        <begin position="61"/>
        <end position="79"/>
    </location>
</feature>
<feature type="transmembrane region" description="Helical" evidence="2">
    <location>
        <begin position="258"/>
        <end position="280"/>
    </location>
</feature>
<evidence type="ECO:0000313" key="6">
    <source>
        <dbReference type="Proteomes" id="UP000572670"/>
    </source>
</evidence>
<keyword evidence="2" id="KW-0812">Transmembrane</keyword>
<feature type="transmembrane region" description="Helical" evidence="2">
    <location>
        <begin position="233"/>
        <end position="251"/>
    </location>
</feature>
<dbReference type="InterPro" id="IPR043968">
    <property type="entry name" value="SGNH"/>
</dbReference>
<feature type="transmembrane region" description="Helical" evidence="2">
    <location>
        <begin position="387"/>
        <end position="407"/>
    </location>
</feature>
<dbReference type="EMBL" id="JACJIK010000001">
    <property type="protein sequence ID" value="MBA9059040.1"/>
    <property type="molecule type" value="Genomic_DNA"/>
</dbReference>
<dbReference type="GeneID" id="93363095"/>
<feature type="transmembrane region" description="Helical" evidence="2">
    <location>
        <begin position="319"/>
        <end position="340"/>
    </location>
</feature>
<keyword evidence="2" id="KW-0472">Membrane</keyword>
<sequence>MTNPSVYPRGYRPRHAADGPDSTPVVARRQADWRPEIQGLRAVAVLLVVVFHIFTDRVSGGVDIFLFISAFFLTGSFTRKMEAGRPLAVGRYWLHVFTRLMPMAVLTILLTLVAVATVYPLADRASWRTEALASALYVENWALAFNAVDYYAADNTSLSPFQHFWSLSVQGQVFILWPLLFLVSALVARRTGARPRAVLTTAFASVFVVSLLWSVTQTSQNQAFTYFDTRARLWEFALGSLLALVLPFIHLGRRTRVFLGWAGLASMIAVGVVVDVQGAFPGWIALWPLMSATAVIVAGTSGSHFGVDRVLASRPLTRLGDSAYALYLIHWPLLITYSVLTGSQKPGAAAGVVLVVVSLGAALLLSVRVERPLRAWGWPQTAAWRSAVVLGTCAALVVAPVTLWRGAEAAESARVLEAADRNNPGAAVLRPDYEPAGDPGAPVLPVVEGRYPFPEYPEECDPALEAQLTEVGAESCHVLVPQADPAGVVLMAGNSHVMQWSPALRRLGEERRLEVVSYTRGSCLVAPMEEQVDDSPKCPDFLADLNLVVEHVRPDVVFMQGTRSTYEDEEMLTPGMVGRMEEIAGTGAHVLALRDNPRFAAGSPTTCGRTHGIDAATCRWTHTVLDPNTSPLTGLADAHPRIAQVQLNDMICPGRQCQPTVGNVHVYWDDNHLTPTYVETLAPVFIERALAALEHDGMRLGR</sequence>
<feature type="transmembrane region" description="Helical" evidence="2">
    <location>
        <begin position="38"/>
        <end position="55"/>
    </location>
</feature>
<dbReference type="Proteomes" id="UP000572670">
    <property type="component" value="Unassembled WGS sequence"/>
</dbReference>
<feature type="transmembrane region" description="Helical" evidence="2">
    <location>
        <begin position="346"/>
        <end position="367"/>
    </location>
</feature>
<dbReference type="InterPro" id="IPR002656">
    <property type="entry name" value="Acyl_transf_3_dom"/>
</dbReference>
<feature type="transmembrane region" description="Helical" evidence="2">
    <location>
        <begin position="100"/>
        <end position="122"/>
    </location>
</feature>
<evidence type="ECO:0000259" key="4">
    <source>
        <dbReference type="Pfam" id="PF19040"/>
    </source>
</evidence>
<feature type="transmembrane region" description="Helical" evidence="2">
    <location>
        <begin position="286"/>
        <end position="307"/>
    </location>
</feature>
<dbReference type="Pfam" id="PF19040">
    <property type="entry name" value="SGNH"/>
    <property type="match status" value="1"/>
</dbReference>
<feature type="region of interest" description="Disordered" evidence="1">
    <location>
        <begin position="1"/>
        <end position="23"/>
    </location>
</feature>
<gene>
    <name evidence="5" type="ORF">HDA34_000747</name>
</gene>
<feature type="domain" description="Acyltransferase 3" evidence="3">
    <location>
        <begin position="36"/>
        <end position="366"/>
    </location>
</feature>
<feature type="domain" description="SGNH" evidence="4">
    <location>
        <begin position="474"/>
        <end position="686"/>
    </location>
</feature>
<feature type="transmembrane region" description="Helical" evidence="2">
    <location>
        <begin position="195"/>
        <end position="213"/>
    </location>
</feature>
<accession>A0ABR6CYW3</accession>